<dbReference type="EMBL" id="DSVL01000261">
    <property type="protein sequence ID" value="HFH29521.1"/>
    <property type="molecule type" value="Genomic_DNA"/>
</dbReference>
<dbReference type="CDD" id="cd00198">
    <property type="entry name" value="vWFA"/>
    <property type="match status" value="1"/>
</dbReference>
<gene>
    <name evidence="3" type="ORF">ENS59_08420</name>
</gene>
<reference evidence="3" key="1">
    <citation type="journal article" date="2020" name="mSystems">
        <title>Genome- and Community-Level Interaction Insights into Carbon Utilization and Element Cycling Functions of Hydrothermarchaeota in Hydrothermal Sediment.</title>
        <authorList>
            <person name="Zhou Z."/>
            <person name="Liu Y."/>
            <person name="Xu W."/>
            <person name="Pan J."/>
            <person name="Luo Z.H."/>
            <person name="Li M."/>
        </authorList>
    </citation>
    <scope>NUCLEOTIDE SEQUENCE [LARGE SCALE GENOMIC DNA]</scope>
    <source>
        <strain evidence="3">SpSt-503</strain>
    </source>
</reference>
<dbReference type="SUPFAM" id="SSF53300">
    <property type="entry name" value="vWA-like"/>
    <property type="match status" value="1"/>
</dbReference>
<dbReference type="Gene3D" id="3.40.50.410">
    <property type="entry name" value="von Willebrand factor, type A domain"/>
    <property type="match status" value="1"/>
</dbReference>
<feature type="domain" description="VWFA" evidence="2">
    <location>
        <begin position="436"/>
        <end position="610"/>
    </location>
</feature>
<feature type="compositionally biased region" description="Low complexity" evidence="1">
    <location>
        <begin position="371"/>
        <end position="394"/>
    </location>
</feature>
<feature type="region of interest" description="Disordered" evidence="1">
    <location>
        <begin position="346"/>
        <end position="422"/>
    </location>
</feature>
<comment type="caution">
    <text evidence="3">The sequence shown here is derived from an EMBL/GenBank/DDBJ whole genome shotgun (WGS) entry which is preliminary data.</text>
</comment>
<name>A0A7C3IHY3_9SPIR</name>
<proteinExistence type="predicted"/>
<dbReference type="PROSITE" id="PS50234">
    <property type="entry name" value="VWFA"/>
    <property type="match status" value="1"/>
</dbReference>
<evidence type="ECO:0000313" key="3">
    <source>
        <dbReference type="EMBL" id="HFH29521.1"/>
    </source>
</evidence>
<organism evidence="3">
    <name type="scientific">Gracilinema caldarium</name>
    <dbReference type="NCBI Taxonomy" id="215591"/>
    <lineage>
        <taxon>Bacteria</taxon>
        <taxon>Pseudomonadati</taxon>
        <taxon>Spirochaetota</taxon>
        <taxon>Spirochaetia</taxon>
        <taxon>Spirochaetales</taxon>
        <taxon>Breznakiellaceae</taxon>
        <taxon>Gracilinema</taxon>
    </lineage>
</organism>
<accession>A0A7C3IHY3</accession>
<sequence>MKDITIFGKTYEFPIIKDERLYELQDSIKEHRELLEPDDTKRGLLSIFVKREPLSPQERLERMESLVANYDELIKLLREKIQACHEVFDKMGEGVKAEFQRKLKELEEMELGRQRLVEKYKKQGFSDAEAMFEPQRQGIREMVTNLSRATILIIKKLRHALDALETLASDDEKQRSTYEQLRTNVVLYRETYEYNERFNTLEKQLAELTQFAMKFDVLLRDHLGPLGILVEQISSIDTRLSESLADIEKLSAELEQGTFTSNLNLVSDRLISTIISGRMRADVVEDILQNMSDPLSDAQKIDFDITLTQTVTDTLDFKALAENMQILVERGIHDLSMVGSAAPVAVPAAPDLPEPEAEPGTRPAPEPAESVAPGVAAADGAAAQAEPATKTAPEQAAPQETPSARPVWVPPEPRAKQSAGGERAYRAAISRANPTLILFLLDQSGSMEHQFAEGRSRAEYLAMVVDQAIEELSVRCNKADGIRDYFYIAALGYGNDEIRTIIGTEDTPWVPISVLARSPREIYRDPEGIPHPRWLLPQMQGSTPMRAAMEKACYVVADWCEAHPTAYPPTVINITDGDPTDGSPEEAAEILRKLHTDDGEALLFNLHVGEPGDGSKKNVVFPGTSDGLGEYGKLLYRMSSPFPPHLRDAATAEGFSISPTARFFAYGAEAKLATRFLNLGTRPARIT</sequence>
<protein>
    <submittedName>
        <fullName evidence="3">VWA domain-containing protein</fullName>
    </submittedName>
</protein>
<dbReference type="InterPro" id="IPR002035">
    <property type="entry name" value="VWF_A"/>
</dbReference>
<evidence type="ECO:0000259" key="2">
    <source>
        <dbReference type="PROSITE" id="PS50234"/>
    </source>
</evidence>
<evidence type="ECO:0000256" key="1">
    <source>
        <dbReference type="SAM" id="MobiDB-lite"/>
    </source>
</evidence>
<dbReference type="InterPro" id="IPR036465">
    <property type="entry name" value="vWFA_dom_sf"/>
</dbReference>
<dbReference type="AlphaFoldDB" id="A0A7C3IHY3"/>